<dbReference type="Proteomes" id="UP000064967">
    <property type="component" value="Chromosome"/>
</dbReference>
<feature type="compositionally biased region" description="Low complexity" evidence="1">
    <location>
        <begin position="342"/>
        <end position="359"/>
    </location>
</feature>
<name>A0A0K1QAQ0_9BACT</name>
<dbReference type="AlphaFoldDB" id="A0A0K1QAQ0"/>
<feature type="region of interest" description="Disordered" evidence="1">
    <location>
        <begin position="227"/>
        <end position="255"/>
    </location>
</feature>
<feature type="compositionally biased region" description="Basic residues" evidence="1">
    <location>
        <begin position="488"/>
        <end position="501"/>
    </location>
</feature>
<evidence type="ECO:0000313" key="2">
    <source>
        <dbReference type="EMBL" id="AKV02866.1"/>
    </source>
</evidence>
<organism evidence="2 3">
    <name type="scientific">Labilithrix luteola</name>
    <dbReference type="NCBI Taxonomy" id="1391654"/>
    <lineage>
        <taxon>Bacteria</taxon>
        <taxon>Pseudomonadati</taxon>
        <taxon>Myxococcota</taxon>
        <taxon>Polyangia</taxon>
        <taxon>Polyangiales</taxon>
        <taxon>Labilitrichaceae</taxon>
        <taxon>Labilithrix</taxon>
    </lineage>
</organism>
<keyword evidence="3" id="KW-1185">Reference proteome</keyword>
<feature type="compositionally biased region" description="Basic residues" evidence="1">
    <location>
        <begin position="425"/>
        <end position="435"/>
    </location>
</feature>
<feature type="region of interest" description="Disordered" evidence="1">
    <location>
        <begin position="292"/>
        <end position="557"/>
    </location>
</feature>
<feature type="compositionally biased region" description="Basic residues" evidence="1">
    <location>
        <begin position="121"/>
        <end position="135"/>
    </location>
</feature>
<feature type="compositionally biased region" description="Low complexity" evidence="1">
    <location>
        <begin position="297"/>
        <end position="306"/>
    </location>
</feature>
<dbReference type="PATRIC" id="fig|1391654.3.peg.9654"/>
<gene>
    <name evidence="2" type="ORF">AKJ09_09529</name>
</gene>
<evidence type="ECO:0000313" key="3">
    <source>
        <dbReference type="Proteomes" id="UP000064967"/>
    </source>
</evidence>
<evidence type="ECO:0000256" key="1">
    <source>
        <dbReference type="SAM" id="MobiDB-lite"/>
    </source>
</evidence>
<dbReference type="KEGG" id="llu:AKJ09_09529"/>
<feature type="compositionally biased region" description="Basic residues" evidence="1">
    <location>
        <begin position="532"/>
        <end position="547"/>
    </location>
</feature>
<accession>A0A0K1QAQ0</accession>
<dbReference type="EMBL" id="CP012333">
    <property type="protein sequence ID" value="AKV02866.1"/>
    <property type="molecule type" value="Genomic_DNA"/>
</dbReference>
<feature type="compositionally biased region" description="Basic and acidic residues" evidence="1">
    <location>
        <begin position="436"/>
        <end position="452"/>
    </location>
</feature>
<sequence length="607" mass="67432">MSARRSCPPEPLSEASPPRAARASFACFLTGLINYRSYTADGPENGTPRTCYAYETRCRFDRLVTLATLAAFGRTCRCRASAKLGRSSAACCGPREAGAPRDVFLLWSRRGQTARDSPCGHRPRRGQRPPRRRSNAHPVLPRERMGLARAVLDRARRLDGYARRSGRFAGYAREGPRDVHDCRKPSSRRVGRDRSGAGLRDADAGHRCVRLLTPPRLWLGNVVARHNAHHRGGDRNRPLERDPPPRRALLLGRRRVGDDALDDRVARLDSPPDAQDHRERLRRALGLCRRAARRGARGMAPRGPALDGARARTSPIHSRVHRGGTSHGGRDSLAPQWRESLRQQSARPARPRRVAISPADHALRRPRSPRARRAQGSGRRARQGSRSVCAGASRDRHHRGRIGRAPPLSLRPTTSSRLAFEPYRSARRSARSRGGARREPRRSDRHADRANRGDGPYEATDAPRGPPSGSRTAPRRAVTGIHLLPARAARRGRRDVRRVHRAPPLSGARALGDHHHGGRAPTLPRRYVDPRRRTRRRDRLRQPRGGRHHDDRARSAPADALDVPAFRGGHGHAAAQLSTLHVLSHARVRGDLGAAPRGLVGRCRARR</sequence>
<feature type="compositionally biased region" description="Basic and acidic residues" evidence="1">
    <location>
        <begin position="231"/>
        <end position="245"/>
    </location>
</feature>
<feature type="compositionally biased region" description="Basic residues" evidence="1">
    <location>
        <begin position="364"/>
        <end position="383"/>
    </location>
</feature>
<reference evidence="2 3" key="1">
    <citation type="submission" date="2015-08" db="EMBL/GenBank/DDBJ databases">
        <authorList>
            <person name="Babu N.S."/>
            <person name="Beckwith C.J."/>
            <person name="Beseler K.G."/>
            <person name="Brison A."/>
            <person name="Carone J.V."/>
            <person name="Caskin T.P."/>
            <person name="Diamond M."/>
            <person name="Durham M.E."/>
            <person name="Foxe J.M."/>
            <person name="Go M."/>
            <person name="Henderson B.A."/>
            <person name="Jones I.B."/>
            <person name="McGettigan J.A."/>
            <person name="Micheletti S.J."/>
            <person name="Nasrallah M.E."/>
            <person name="Ortiz D."/>
            <person name="Piller C.R."/>
            <person name="Privatt S.R."/>
            <person name="Schneider S.L."/>
            <person name="Sharp S."/>
            <person name="Smith T.C."/>
            <person name="Stanton J.D."/>
            <person name="Ullery H.E."/>
            <person name="Wilson R.J."/>
            <person name="Serrano M.G."/>
            <person name="Buck G."/>
            <person name="Lee V."/>
            <person name="Wang Y."/>
            <person name="Carvalho R."/>
            <person name="Voegtly L."/>
            <person name="Shi R."/>
            <person name="Duckworth R."/>
            <person name="Johnson A."/>
            <person name="Loviza R."/>
            <person name="Walstead R."/>
            <person name="Shah Z."/>
            <person name="Kiflezghi M."/>
            <person name="Wade K."/>
            <person name="Ball S.L."/>
            <person name="Bradley K.W."/>
            <person name="Asai D.J."/>
            <person name="Bowman C.A."/>
            <person name="Russell D.A."/>
            <person name="Pope W.H."/>
            <person name="Jacobs-Sera D."/>
            <person name="Hendrix R.W."/>
            <person name="Hatfull G.F."/>
        </authorList>
    </citation>
    <scope>NUCLEOTIDE SEQUENCE [LARGE SCALE GENOMIC DNA]</scope>
    <source>
        <strain evidence="2 3">DSM 27648</strain>
    </source>
</reference>
<feature type="region of interest" description="Disordered" evidence="1">
    <location>
        <begin position="112"/>
        <end position="142"/>
    </location>
</feature>
<feature type="compositionally biased region" description="Basic and acidic residues" evidence="1">
    <location>
        <begin position="174"/>
        <end position="201"/>
    </location>
</feature>
<protein>
    <submittedName>
        <fullName evidence="2">Uncharacterized protein</fullName>
    </submittedName>
</protein>
<proteinExistence type="predicted"/>
<feature type="region of interest" description="Disordered" evidence="1">
    <location>
        <begin position="172"/>
        <end position="201"/>
    </location>
</feature>